<dbReference type="Gene3D" id="4.10.280.10">
    <property type="entry name" value="Helix-loop-helix DNA-binding domain"/>
    <property type="match status" value="1"/>
</dbReference>
<dbReference type="Proteomes" id="UP000002258">
    <property type="component" value="Chromosome 5"/>
</dbReference>
<dbReference type="GO" id="GO:0033554">
    <property type="term" value="P:cellular response to stress"/>
    <property type="evidence" value="ECO:0007669"/>
    <property type="project" value="UniProtKB-ARBA"/>
</dbReference>
<dbReference type="EMBL" id="CP000499">
    <property type="protein sequence ID" value="ABN66642.2"/>
    <property type="molecule type" value="Genomic_DNA"/>
</dbReference>
<feature type="region of interest" description="Disordered" evidence="6">
    <location>
        <begin position="671"/>
        <end position="695"/>
    </location>
</feature>
<dbReference type="OrthoDB" id="2133190at2759"/>
<feature type="compositionally biased region" description="Basic and acidic residues" evidence="6">
    <location>
        <begin position="167"/>
        <end position="180"/>
    </location>
</feature>
<feature type="compositionally biased region" description="Low complexity" evidence="6">
    <location>
        <begin position="304"/>
        <end position="320"/>
    </location>
</feature>
<dbReference type="RefSeq" id="XP_001384671.2">
    <property type="nucleotide sequence ID" value="XM_001384634.1"/>
</dbReference>
<dbReference type="GO" id="GO:0003690">
    <property type="term" value="F:double-stranded DNA binding"/>
    <property type="evidence" value="ECO:0007669"/>
    <property type="project" value="UniProtKB-ARBA"/>
</dbReference>
<evidence type="ECO:0000259" key="7">
    <source>
        <dbReference type="PROSITE" id="PS50888"/>
    </source>
</evidence>
<sequence length="826" mass="92715">MTDFDTTSYFNFDTADDFLYSVSGTLGGGNNNMNNISHNISNLNGDVNNNINVNDIQMNPTFSPISSGDESFNNSSTNTITLNDNEVFNDILQKSDEFQTSSVSTTSYSQGGITPESHPAMSSTHTSPDAPQDEDEDDEDDNESASGSGSKRHASSNKKRNKVTKPRAKDKTSHNMIEKKYRTNINSKILALRDAVPSLRIAAGGKDVSINDLEGLTPASKLNKASVLTKATEYIKHLENKNEILKSQNLQLQRLIQEANLRPPVQQYQPPPQQQQGFGFFPPGNERRYTAVPINQSYSNENEQQAQQQSQQQQQQQQQQPANKFLFGGMAAVMGTSLFAGGGTNDFKSLGALPFAHLLPYAVTHPSPLALQIWGLLKFLLVVGSLATLIIPKIREYMDDKDKKVKQQQTEDGVWKTWLLVTLGFRMPTTLNKRRKEEILSTVIGRSVIRGAWSKLFEDYLVLSASEATFENCFLNLLIGKLLISKYPILEKVFNRNMCIKGSLILNLDYKGDNESLKKLNTLIGKIDGLSLLGSESLIARLSNLVEQNTINNGVIDGQNLVKYAELYQDNAGDFYGIVVNWRLLEIIHQLVLSYLTNLNDDQSEIFKDLKIIDNLVDNQDSRIYNYFTLFKTIVNSNDSATLLLSMSKQVKRYLQNFKFIIEGPELTDHELYNTSDEDEDETEENERSSKPIESTVTTLRSQKSLISSLGLVNEEQVIVLASSLTLYYYKNEEPENALKMLNYLKLSSDTNLTMLSFSSLITLINEVIPGPFEDNDILDNSIRIVRSWLNEAKFLDHKLRSKLNEIIVNKAMVLNGIEGNESEDE</sequence>
<dbReference type="KEGG" id="pic:PICST_72282"/>
<dbReference type="Pfam" id="PF00010">
    <property type="entry name" value="HLH"/>
    <property type="match status" value="1"/>
</dbReference>
<dbReference type="GO" id="GO:0006355">
    <property type="term" value="P:regulation of DNA-templated transcription"/>
    <property type="evidence" value="ECO:0007669"/>
    <property type="project" value="UniProtKB-ARBA"/>
</dbReference>
<evidence type="ECO:0000256" key="4">
    <source>
        <dbReference type="ARBA" id="ARBA00023242"/>
    </source>
</evidence>
<evidence type="ECO:0000313" key="8">
    <source>
        <dbReference type="EMBL" id="ABN66642.2"/>
    </source>
</evidence>
<dbReference type="InterPro" id="IPR036638">
    <property type="entry name" value="HLH_DNA-bd_sf"/>
</dbReference>
<evidence type="ECO:0000256" key="5">
    <source>
        <dbReference type="SAM" id="Coils"/>
    </source>
</evidence>
<reference evidence="8 9" key="1">
    <citation type="journal article" date="2007" name="Nat. Biotechnol.">
        <title>Genome sequence of the lignocellulose-bioconverting and xylose-fermenting yeast Pichia stipitis.</title>
        <authorList>
            <person name="Jeffries T.W."/>
            <person name="Grigoriev I.V."/>
            <person name="Grimwood J."/>
            <person name="Laplaza J.M."/>
            <person name="Aerts A."/>
            <person name="Salamov A."/>
            <person name="Schmutz J."/>
            <person name="Lindquist E."/>
            <person name="Dehal P."/>
            <person name="Shapiro H."/>
            <person name="Jin Y.S."/>
            <person name="Passoth V."/>
            <person name="Richardson P.M."/>
        </authorList>
    </citation>
    <scope>NUCLEOTIDE SEQUENCE [LARGE SCALE GENOMIC DNA]</scope>
    <source>
        <strain evidence="9">ATCC 58785 / CBS 6054 / NBRC 10063 / NRRL Y-11545</strain>
    </source>
</reference>
<feature type="domain" description="BHLH" evidence="7">
    <location>
        <begin position="169"/>
        <end position="238"/>
    </location>
</feature>
<keyword evidence="8" id="KW-0238">DNA-binding</keyword>
<name>A3LUS6_PICST</name>
<proteinExistence type="predicted"/>
<dbReference type="STRING" id="322104.A3LUS6"/>
<evidence type="ECO:0000256" key="3">
    <source>
        <dbReference type="ARBA" id="ARBA00023163"/>
    </source>
</evidence>
<dbReference type="OMA" id="KDKTSHN"/>
<dbReference type="PROSITE" id="PS50888">
    <property type="entry name" value="BHLH"/>
    <property type="match status" value="1"/>
</dbReference>
<dbReference type="GeneID" id="4839576"/>
<feature type="region of interest" description="Disordered" evidence="6">
    <location>
        <begin position="99"/>
        <end position="180"/>
    </location>
</feature>
<keyword evidence="3" id="KW-0804">Transcription</keyword>
<dbReference type="InterPro" id="IPR052099">
    <property type="entry name" value="Regulatory_TF_Diverse"/>
</dbReference>
<evidence type="ECO:0000256" key="2">
    <source>
        <dbReference type="ARBA" id="ARBA00023015"/>
    </source>
</evidence>
<feature type="region of interest" description="Disordered" evidence="6">
    <location>
        <begin position="299"/>
        <end position="321"/>
    </location>
</feature>
<dbReference type="InParanoid" id="A3LUS6"/>
<organism evidence="8 9">
    <name type="scientific">Scheffersomyces stipitis (strain ATCC 58785 / CBS 6054 / NBRC 10063 / NRRL Y-11545)</name>
    <name type="common">Yeast</name>
    <name type="synonym">Pichia stipitis</name>
    <dbReference type="NCBI Taxonomy" id="322104"/>
    <lineage>
        <taxon>Eukaryota</taxon>
        <taxon>Fungi</taxon>
        <taxon>Dikarya</taxon>
        <taxon>Ascomycota</taxon>
        <taxon>Saccharomycotina</taxon>
        <taxon>Pichiomycetes</taxon>
        <taxon>Debaryomycetaceae</taxon>
        <taxon>Scheffersomyces</taxon>
    </lineage>
</organism>
<protein>
    <submittedName>
        <fullName evidence="8">BHLH DNA-binding protein that promotes hyphal development</fullName>
    </submittedName>
</protein>
<feature type="compositionally biased region" description="Polar residues" evidence="6">
    <location>
        <begin position="120"/>
        <end position="129"/>
    </location>
</feature>
<feature type="compositionally biased region" description="Acidic residues" evidence="6">
    <location>
        <begin position="676"/>
        <end position="685"/>
    </location>
</feature>
<dbReference type="PANTHER" id="PTHR47336:SF2">
    <property type="entry name" value="TRANSCRIPTION FACTOR HMS1-RELATED"/>
    <property type="match status" value="1"/>
</dbReference>
<keyword evidence="9" id="KW-1185">Reference proteome</keyword>
<keyword evidence="2" id="KW-0805">Transcription regulation</keyword>
<dbReference type="SUPFAM" id="SSF47459">
    <property type="entry name" value="HLH, helix-loop-helix DNA-binding domain"/>
    <property type="match status" value="1"/>
</dbReference>
<comment type="subcellular location">
    <subcellularLocation>
        <location evidence="1">Nucleus</location>
    </subcellularLocation>
</comment>
<feature type="compositionally biased region" description="Acidic residues" evidence="6">
    <location>
        <begin position="131"/>
        <end position="143"/>
    </location>
</feature>
<dbReference type="GO" id="GO:0046983">
    <property type="term" value="F:protein dimerization activity"/>
    <property type="evidence" value="ECO:0007669"/>
    <property type="project" value="InterPro"/>
</dbReference>
<feature type="coiled-coil region" evidence="5">
    <location>
        <begin position="228"/>
        <end position="262"/>
    </location>
</feature>
<dbReference type="eggNOG" id="KOG2588">
    <property type="taxonomic scope" value="Eukaryota"/>
</dbReference>
<dbReference type="InterPro" id="IPR011598">
    <property type="entry name" value="bHLH_dom"/>
</dbReference>
<gene>
    <name evidence="8" type="primary">CPH2</name>
    <name evidence="8" type="ORF">PICST_72282</name>
</gene>
<dbReference type="GO" id="GO:0005634">
    <property type="term" value="C:nucleus"/>
    <property type="evidence" value="ECO:0007669"/>
    <property type="project" value="UniProtKB-SubCell"/>
</dbReference>
<dbReference type="SMART" id="SM00353">
    <property type="entry name" value="HLH"/>
    <property type="match status" value="1"/>
</dbReference>
<dbReference type="AlphaFoldDB" id="A3LUS6"/>
<evidence type="ECO:0000256" key="6">
    <source>
        <dbReference type="SAM" id="MobiDB-lite"/>
    </source>
</evidence>
<accession>A3LUS6</accession>
<dbReference type="GO" id="GO:0016020">
    <property type="term" value="C:membrane"/>
    <property type="evidence" value="ECO:0007669"/>
    <property type="project" value="UniProtKB-ARBA"/>
</dbReference>
<feature type="compositionally biased region" description="Basic residues" evidence="6">
    <location>
        <begin position="150"/>
        <end position="166"/>
    </location>
</feature>
<dbReference type="FunFam" id="4.10.280.10:FF:000116">
    <property type="entry name" value="Putative HLH transcription factor"/>
    <property type="match status" value="1"/>
</dbReference>
<evidence type="ECO:0000313" key="9">
    <source>
        <dbReference type="Proteomes" id="UP000002258"/>
    </source>
</evidence>
<evidence type="ECO:0000256" key="1">
    <source>
        <dbReference type="ARBA" id="ARBA00004123"/>
    </source>
</evidence>
<dbReference type="HOGENOM" id="CLU_017043_0_0_1"/>
<keyword evidence="5" id="KW-0175">Coiled coil</keyword>
<keyword evidence="4" id="KW-0539">Nucleus</keyword>
<feature type="compositionally biased region" description="Low complexity" evidence="6">
    <location>
        <begin position="100"/>
        <end position="109"/>
    </location>
</feature>
<dbReference type="PANTHER" id="PTHR47336">
    <property type="entry name" value="TRANSCRIPTION FACTOR HMS1-RELATED"/>
    <property type="match status" value="1"/>
</dbReference>